<sequence length="129" mass="14547">MRAKPLLKEQKKINNPVSTTQSQAIPVRDAVVRYAKSTGNDLSVSITPPLSSDMHLSRHPLGIHWSGLLTDDLDSSHTQDLPPCQLIRFSFHDIIINLSHLRTFLHYPLNRARAGLALIPYNVLFFIIL</sequence>
<evidence type="ECO:0000256" key="1">
    <source>
        <dbReference type="SAM" id="MobiDB-lite"/>
    </source>
</evidence>
<organism evidence="2 3">
    <name type="scientific">Elysia marginata</name>
    <dbReference type="NCBI Taxonomy" id="1093978"/>
    <lineage>
        <taxon>Eukaryota</taxon>
        <taxon>Metazoa</taxon>
        <taxon>Spiralia</taxon>
        <taxon>Lophotrochozoa</taxon>
        <taxon>Mollusca</taxon>
        <taxon>Gastropoda</taxon>
        <taxon>Heterobranchia</taxon>
        <taxon>Euthyneura</taxon>
        <taxon>Panpulmonata</taxon>
        <taxon>Sacoglossa</taxon>
        <taxon>Placobranchoidea</taxon>
        <taxon>Plakobranchidae</taxon>
        <taxon>Elysia</taxon>
    </lineage>
</organism>
<feature type="compositionally biased region" description="Basic and acidic residues" evidence="1">
    <location>
        <begin position="1"/>
        <end position="12"/>
    </location>
</feature>
<proteinExistence type="predicted"/>
<accession>A0AAV4JZY8</accession>
<dbReference type="AlphaFoldDB" id="A0AAV4JZY8"/>
<dbReference type="Proteomes" id="UP000762676">
    <property type="component" value="Unassembled WGS sequence"/>
</dbReference>
<comment type="caution">
    <text evidence="2">The sequence shown here is derived from an EMBL/GenBank/DDBJ whole genome shotgun (WGS) entry which is preliminary data.</text>
</comment>
<evidence type="ECO:0000313" key="2">
    <source>
        <dbReference type="EMBL" id="GFS27805.1"/>
    </source>
</evidence>
<protein>
    <submittedName>
        <fullName evidence="2">Uncharacterized protein</fullName>
    </submittedName>
</protein>
<evidence type="ECO:0000313" key="3">
    <source>
        <dbReference type="Proteomes" id="UP000762676"/>
    </source>
</evidence>
<keyword evidence="3" id="KW-1185">Reference proteome</keyword>
<dbReference type="EMBL" id="BMAT01010564">
    <property type="protein sequence ID" value="GFS27805.1"/>
    <property type="molecule type" value="Genomic_DNA"/>
</dbReference>
<name>A0AAV4JZY8_9GAST</name>
<feature type="region of interest" description="Disordered" evidence="1">
    <location>
        <begin position="1"/>
        <end position="20"/>
    </location>
</feature>
<reference evidence="2 3" key="1">
    <citation type="journal article" date="2021" name="Elife">
        <title>Chloroplast acquisition without the gene transfer in kleptoplastic sea slugs, Plakobranchus ocellatus.</title>
        <authorList>
            <person name="Maeda T."/>
            <person name="Takahashi S."/>
            <person name="Yoshida T."/>
            <person name="Shimamura S."/>
            <person name="Takaki Y."/>
            <person name="Nagai Y."/>
            <person name="Toyoda A."/>
            <person name="Suzuki Y."/>
            <person name="Arimoto A."/>
            <person name="Ishii H."/>
            <person name="Satoh N."/>
            <person name="Nishiyama T."/>
            <person name="Hasebe M."/>
            <person name="Maruyama T."/>
            <person name="Minagawa J."/>
            <person name="Obokata J."/>
            <person name="Shigenobu S."/>
        </authorList>
    </citation>
    <scope>NUCLEOTIDE SEQUENCE [LARGE SCALE GENOMIC DNA]</scope>
</reference>
<gene>
    <name evidence="2" type="ORF">ElyMa_005306000</name>
</gene>